<dbReference type="InterPro" id="IPR007018">
    <property type="entry name" value="Mediator_Med6"/>
</dbReference>
<feature type="region of interest" description="Disordered" evidence="12">
    <location>
        <begin position="169"/>
        <end position="229"/>
    </location>
</feature>
<comment type="subunit">
    <text evidence="3 11">Component of the Mediator complex.</text>
</comment>
<evidence type="ECO:0000256" key="8">
    <source>
        <dbReference type="ARBA" id="ARBA00023242"/>
    </source>
</evidence>
<keyword evidence="6 11" id="KW-0010">Activator</keyword>
<dbReference type="OrthoDB" id="344220at2759"/>
<evidence type="ECO:0000256" key="1">
    <source>
        <dbReference type="ARBA" id="ARBA00004123"/>
    </source>
</evidence>
<feature type="compositionally biased region" description="Low complexity" evidence="12">
    <location>
        <begin position="324"/>
        <end position="336"/>
    </location>
</feature>
<dbReference type="EMBL" id="KZ680208">
    <property type="protein sequence ID" value="PTB69325.1"/>
    <property type="molecule type" value="Genomic_DNA"/>
</dbReference>
<reference evidence="14" key="1">
    <citation type="submission" date="2016-07" db="EMBL/GenBank/DDBJ databases">
        <title>Multiple horizontal gene transfer events from other fungi enriched the ability of initially mycotrophic Trichoderma (Ascomycota) to feed on dead plant biomass.</title>
        <authorList>
            <consortium name="DOE Joint Genome Institute"/>
            <person name="Atanasova L."/>
            <person name="Chenthamara K."/>
            <person name="Zhang J."/>
            <person name="Grujic M."/>
            <person name="Henrissat B."/>
            <person name="Kuo A."/>
            <person name="Aerts A."/>
            <person name="Salamov A."/>
            <person name="Lipzen A."/>
            <person name="Labutti K."/>
            <person name="Barry K."/>
            <person name="Miao Y."/>
            <person name="Rahimi M.J."/>
            <person name="Shen Q."/>
            <person name="Grigoriev I.V."/>
            <person name="Kubicek C.P."/>
            <person name="Druzhinina I.S."/>
        </authorList>
    </citation>
    <scope>NUCLEOTIDE SEQUENCE [LARGE SCALE GENOMIC DNA]</scope>
    <source>
        <strain evidence="14">TUCIM 6016</strain>
    </source>
</reference>
<keyword evidence="14" id="KW-1185">Reference proteome</keyword>
<evidence type="ECO:0000313" key="13">
    <source>
        <dbReference type="EMBL" id="PTB69325.1"/>
    </source>
</evidence>
<dbReference type="InterPro" id="IPR038566">
    <property type="entry name" value="Mediator_Med6_sf"/>
</dbReference>
<accession>A0A2T4BJ38</accession>
<evidence type="ECO:0000256" key="11">
    <source>
        <dbReference type="RuleBase" id="RU364143"/>
    </source>
</evidence>
<evidence type="ECO:0000256" key="10">
    <source>
        <dbReference type="ARBA" id="ARBA00031259"/>
    </source>
</evidence>
<evidence type="ECO:0000256" key="9">
    <source>
        <dbReference type="ARBA" id="ARBA00025687"/>
    </source>
</evidence>
<name>A0A2T4BJ38_9HYPO</name>
<evidence type="ECO:0000256" key="7">
    <source>
        <dbReference type="ARBA" id="ARBA00023163"/>
    </source>
</evidence>
<protein>
    <recommendedName>
        <fullName evidence="4 11">Mediator of RNA polymerase II transcription subunit 6</fullName>
    </recommendedName>
    <alternativeName>
        <fullName evidence="10 11">Mediator complex subunit 6</fullName>
    </alternativeName>
</protein>
<proteinExistence type="inferred from homology"/>
<comment type="subcellular location">
    <subcellularLocation>
        <location evidence="1 11">Nucleus</location>
    </subcellularLocation>
</comment>
<feature type="compositionally biased region" description="Polar residues" evidence="12">
    <location>
        <begin position="175"/>
        <end position="193"/>
    </location>
</feature>
<dbReference type="GO" id="GO:0003712">
    <property type="term" value="F:transcription coregulator activity"/>
    <property type="evidence" value="ECO:0007669"/>
    <property type="project" value="InterPro"/>
</dbReference>
<dbReference type="Pfam" id="PF04934">
    <property type="entry name" value="Med6"/>
    <property type="match status" value="1"/>
</dbReference>
<evidence type="ECO:0000256" key="5">
    <source>
        <dbReference type="ARBA" id="ARBA00023015"/>
    </source>
</evidence>
<evidence type="ECO:0000256" key="12">
    <source>
        <dbReference type="SAM" id="MobiDB-lite"/>
    </source>
</evidence>
<dbReference type="AlphaFoldDB" id="A0A2T4BJ38"/>
<comment type="similarity">
    <text evidence="2 11">Belongs to the Mediator complex subunit 6 family.</text>
</comment>
<dbReference type="FunFam" id="3.10.450.580:FF:000003">
    <property type="entry name" value="Mediator of RNA polymerase II transcription subunit 6"/>
    <property type="match status" value="1"/>
</dbReference>
<evidence type="ECO:0000256" key="4">
    <source>
        <dbReference type="ARBA" id="ARBA00020634"/>
    </source>
</evidence>
<evidence type="ECO:0000313" key="14">
    <source>
        <dbReference type="Proteomes" id="UP000241546"/>
    </source>
</evidence>
<comment type="function">
    <text evidence="9 11">Component of the Mediator complex, a coactivator involved in the regulated transcription of nearly all RNA polymerase II-dependent genes. Mediator functions as a bridge to convey information from gene-specific regulatory proteins to the basal RNA polymerase II transcription machinery. Mediator is recruited to promoters by direct interactions with regulatory proteins and serves as a scaffold for the assembly of a functional preinitiation complex with RNA polymerase II and the general transcription factors.</text>
</comment>
<dbReference type="GO" id="GO:0016592">
    <property type="term" value="C:mediator complex"/>
    <property type="evidence" value="ECO:0007669"/>
    <property type="project" value="InterPro"/>
</dbReference>
<evidence type="ECO:0000256" key="3">
    <source>
        <dbReference type="ARBA" id="ARBA00011837"/>
    </source>
</evidence>
<organism evidence="13 14">
    <name type="scientific">Trichoderma citrinoviride</name>
    <dbReference type="NCBI Taxonomy" id="58853"/>
    <lineage>
        <taxon>Eukaryota</taxon>
        <taxon>Fungi</taxon>
        <taxon>Dikarya</taxon>
        <taxon>Ascomycota</taxon>
        <taxon>Pezizomycotina</taxon>
        <taxon>Sordariomycetes</taxon>
        <taxon>Hypocreomycetidae</taxon>
        <taxon>Hypocreales</taxon>
        <taxon>Hypocreaceae</taxon>
        <taxon>Trichoderma</taxon>
    </lineage>
</organism>
<evidence type="ECO:0000256" key="2">
    <source>
        <dbReference type="ARBA" id="ARBA00007526"/>
    </source>
</evidence>
<gene>
    <name evidence="11" type="primary">MED6</name>
    <name evidence="13" type="ORF">BBK36DRAFT_1109591</name>
</gene>
<sequence>MANPNDPPLDEIQWRSPQIVAQMGGLHSNTILFYFAESPFFERTSNNAVIMAQAMNNMAMYHYIQTREAFETRLKTMSGLEFIVGEEPAETGPGMGTGVWVIRKQTRRKRYQDDDEITVHASFFVVGENIYMAPTLADILASRIMTISTAIARALPAAEAARKWRPSTGHVYHLPSTQTPSQHANKPQGSKEQTPAVDDPNNNNHNKPAAASTATTTTTTTAKHDAPSLDRVAEEAFMMHLRHGGEYIDEIPITGKPGEFHLSSTGRKPVLPPQGAGAATGISAMGGPPMINTKLDDKKDGGKAEKTPKSATSPKLKRRKSKMSPSVTPAATPAPS</sequence>
<keyword evidence="7 11" id="KW-0804">Transcription</keyword>
<feature type="compositionally biased region" description="Basic and acidic residues" evidence="12">
    <location>
        <begin position="294"/>
        <end position="308"/>
    </location>
</feature>
<keyword evidence="8 11" id="KW-0539">Nucleus</keyword>
<evidence type="ECO:0000256" key="6">
    <source>
        <dbReference type="ARBA" id="ARBA00023159"/>
    </source>
</evidence>
<feature type="compositionally biased region" description="Low complexity" evidence="12">
    <location>
        <begin position="201"/>
        <end position="221"/>
    </location>
</feature>
<dbReference type="PANTHER" id="PTHR13104">
    <property type="entry name" value="MED-6-RELATED"/>
    <property type="match status" value="1"/>
</dbReference>
<dbReference type="Proteomes" id="UP000241546">
    <property type="component" value="Unassembled WGS sequence"/>
</dbReference>
<keyword evidence="5 11" id="KW-0805">Transcription regulation</keyword>
<feature type="region of interest" description="Disordered" evidence="12">
    <location>
        <begin position="262"/>
        <end position="336"/>
    </location>
</feature>
<dbReference type="GO" id="GO:0006357">
    <property type="term" value="P:regulation of transcription by RNA polymerase II"/>
    <property type="evidence" value="ECO:0007669"/>
    <property type="project" value="InterPro"/>
</dbReference>
<dbReference type="Gene3D" id="3.10.450.580">
    <property type="entry name" value="Mediator complex, subunit Med6"/>
    <property type="match status" value="1"/>
</dbReference>